<evidence type="ECO:0000256" key="6">
    <source>
        <dbReference type="SAM" id="SignalP"/>
    </source>
</evidence>
<keyword evidence="4" id="KW-0964">Secreted</keyword>
<keyword evidence="5 6" id="KW-0732">Signal</keyword>
<reference evidence="7" key="1">
    <citation type="submission" date="2021-01" db="UniProtKB">
        <authorList>
            <consortium name="EnsemblPlants"/>
        </authorList>
    </citation>
    <scope>IDENTIFICATION</scope>
</reference>
<evidence type="ECO:0000256" key="1">
    <source>
        <dbReference type="ARBA" id="ARBA00004613"/>
    </source>
</evidence>
<dbReference type="GO" id="GO:0060320">
    <property type="term" value="P:rejection of self pollen"/>
    <property type="evidence" value="ECO:0007669"/>
    <property type="project" value="UniProtKB-KW"/>
</dbReference>
<dbReference type="EnsemblPlants" id="Kaladp0081s0066.1.v1.1">
    <property type="protein sequence ID" value="Kaladp0081s0066.1.v1.1"/>
    <property type="gene ID" value="Kaladp0081s0066.v1.1"/>
</dbReference>
<feature type="chain" id="PRO_5029454577" evidence="6">
    <location>
        <begin position="17"/>
        <end position="236"/>
    </location>
</feature>
<evidence type="ECO:0000256" key="2">
    <source>
        <dbReference type="ARBA" id="ARBA00005581"/>
    </source>
</evidence>
<dbReference type="GO" id="GO:0005576">
    <property type="term" value="C:extracellular region"/>
    <property type="evidence" value="ECO:0007669"/>
    <property type="project" value="UniProtKB-SubCell"/>
</dbReference>
<evidence type="ECO:0000256" key="3">
    <source>
        <dbReference type="ARBA" id="ARBA00022471"/>
    </source>
</evidence>
<keyword evidence="8" id="KW-1185">Reference proteome</keyword>
<dbReference type="Pfam" id="PF05938">
    <property type="entry name" value="Self-incomp_S1"/>
    <property type="match status" value="1"/>
</dbReference>
<evidence type="ECO:0000256" key="5">
    <source>
        <dbReference type="ARBA" id="ARBA00022729"/>
    </source>
</evidence>
<dbReference type="AlphaFoldDB" id="A0A7N0USL6"/>
<proteinExistence type="inferred from homology"/>
<accession>A0A7N0USL6</accession>
<evidence type="ECO:0000313" key="8">
    <source>
        <dbReference type="Proteomes" id="UP000594263"/>
    </source>
</evidence>
<dbReference type="InterPro" id="IPR010264">
    <property type="entry name" value="Self-incomp_S1"/>
</dbReference>
<keyword evidence="3" id="KW-0713">Self-incompatibility</keyword>
<sequence length="236" mass="26169">MAVLIFLLISLASSHSRSTVTLELVNWISYNVPAFITCSEKNKILGDSVRVEHDGTYEYPCHTVMFGTSCRCEVRWDNQIRYFKAYKFTRDHSICGSKCRWYLLPEGPMLADSSEPIDYPVVKRVDNWSGVGVFSTNIDEKVATASSAGSVPYRFGIGDCVVSTVPSALSVAYWSAHSVPACCFSSGIKLIRAGALGRSDPWLTDSSGGGTERIVLKQYARNEEGQKRKRPEMKTV</sequence>
<comment type="subcellular location">
    <subcellularLocation>
        <location evidence="1">Secreted</location>
    </subcellularLocation>
</comment>
<dbReference type="Proteomes" id="UP000594263">
    <property type="component" value="Unplaced"/>
</dbReference>
<organism evidence="7 8">
    <name type="scientific">Kalanchoe fedtschenkoi</name>
    <name type="common">Lavender scallops</name>
    <name type="synonym">South American air plant</name>
    <dbReference type="NCBI Taxonomy" id="63787"/>
    <lineage>
        <taxon>Eukaryota</taxon>
        <taxon>Viridiplantae</taxon>
        <taxon>Streptophyta</taxon>
        <taxon>Embryophyta</taxon>
        <taxon>Tracheophyta</taxon>
        <taxon>Spermatophyta</taxon>
        <taxon>Magnoliopsida</taxon>
        <taxon>eudicotyledons</taxon>
        <taxon>Gunneridae</taxon>
        <taxon>Pentapetalae</taxon>
        <taxon>Saxifragales</taxon>
        <taxon>Crassulaceae</taxon>
        <taxon>Kalanchoe</taxon>
    </lineage>
</organism>
<name>A0A7N0USL6_KALFE</name>
<dbReference type="Gramene" id="Kaladp0081s0066.1.v1.1">
    <property type="protein sequence ID" value="Kaladp0081s0066.1.v1.1"/>
    <property type="gene ID" value="Kaladp0081s0066.v1.1"/>
</dbReference>
<protein>
    <submittedName>
        <fullName evidence="7">Uncharacterized protein</fullName>
    </submittedName>
</protein>
<evidence type="ECO:0000256" key="4">
    <source>
        <dbReference type="ARBA" id="ARBA00022525"/>
    </source>
</evidence>
<evidence type="ECO:0000313" key="7">
    <source>
        <dbReference type="EnsemblPlants" id="Kaladp0081s0066.1.v1.1"/>
    </source>
</evidence>
<comment type="similarity">
    <text evidence="2">Belongs to the plant self-incompatibility (S1) protein family.</text>
</comment>
<feature type="signal peptide" evidence="6">
    <location>
        <begin position="1"/>
        <end position="16"/>
    </location>
</feature>